<dbReference type="Proteomes" id="UP000193685">
    <property type="component" value="Unassembled WGS sequence"/>
</dbReference>
<evidence type="ECO:0000313" key="5">
    <source>
        <dbReference type="EMBL" id="ORY76398.1"/>
    </source>
</evidence>
<feature type="transmembrane region" description="Helical" evidence="4">
    <location>
        <begin position="324"/>
        <end position="345"/>
    </location>
</feature>
<gene>
    <name evidence="5" type="ORF">BCR37DRAFT_351529</name>
</gene>
<evidence type="ECO:0000256" key="2">
    <source>
        <dbReference type="ARBA" id="ARBA00006727"/>
    </source>
</evidence>
<comment type="subcellular location">
    <subcellularLocation>
        <location evidence="1">Membrane</location>
        <topology evidence="1">Multi-pass membrane protein</topology>
    </subcellularLocation>
</comment>
<feature type="transmembrane region" description="Helical" evidence="4">
    <location>
        <begin position="41"/>
        <end position="66"/>
    </location>
</feature>
<feature type="compositionally biased region" description="Basic and acidic residues" evidence="3">
    <location>
        <begin position="19"/>
        <end position="34"/>
    </location>
</feature>
<dbReference type="GeneID" id="63784674"/>
<dbReference type="OrthoDB" id="2213137at2759"/>
<dbReference type="GO" id="GO:0022857">
    <property type="term" value="F:transmembrane transporter activity"/>
    <property type="evidence" value="ECO:0007669"/>
    <property type="project" value="InterPro"/>
</dbReference>
<dbReference type="RefSeq" id="XP_040722661.1">
    <property type="nucleotide sequence ID" value="XM_040868075.1"/>
</dbReference>
<dbReference type="AlphaFoldDB" id="A0A1Y2EXU3"/>
<evidence type="ECO:0000313" key="6">
    <source>
        <dbReference type="Proteomes" id="UP000193685"/>
    </source>
</evidence>
<accession>A0A1Y2EXU3</accession>
<evidence type="ECO:0000256" key="4">
    <source>
        <dbReference type="SAM" id="Phobius"/>
    </source>
</evidence>
<feature type="transmembrane region" description="Helical" evidence="4">
    <location>
        <begin position="173"/>
        <end position="193"/>
    </location>
</feature>
<proteinExistence type="inferred from homology"/>
<keyword evidence="4" id="KW-0812">Transmembrane</keyword>
<dbReference type="SUPFAM" id="SSF103473">
    <property type="entry name" value="MFS general substrate transporter"/>
    <property type="match status" value="1"/>
</dbReference>
<feature type="transmembrane region" description="Helical" evidence="4">
    <location>
        <begin position="205"/>
        <end position="225"/>
    </location>
</feature>
<keyword evidence="6" id="KW-1185">Reference proteome</keyword>
<dbReference type="Gene3D" id="1.20.1250.20">
    <property type="entry name" value="MFS general substrate transporter like domains"/>
    <property type="match status" value="2"/>
</dbReference>
<feature type="transmembrane region" description="Helical" evidence="4">
    <location>
        <begin position="417"/>
        <end position="438"/>
    </location>
</feature>
<reference evidence="5 6" key="1">
    <citation type="submission" date="2016-07" db="EMBL/GenBank/DDBJ databases">
        <title>Pervasive Adenine N6-methylation of Active Genes in Fungi.</title>
        <authorList>
            <consortium name="DOE Joint Genome Institute"/>
            <person name="Mondo S.J."/>
            <person name="Dannebaum R.O."/>
            <person name="Kuo R.C."/>
            <person name="Labutti K."/>
            <person name="Haridas S."/>
            <person name="Kuo A."/>
            <person name="Salamov A."/>
            <person name="Ahrendt S.R."/>
            <person name="Lipzen A."/>
            <person name="Sullivan W."/>
            <person name="Andreopoulos W.B."/>
            <person name="Clum A."/>
            <person name="Lindquist E."/>
            <person name="Daum C."/>
            <person name="Ramamoorthy G.K."/>
            <person name="Gryganskyi A."/>
            <person name="Culley D."/>
            <person name="Magnuson J.K."/>
            <person name="James T.Y."/>
            <person name="O'Malley M.A."/>
            <person name="Stajich J.E."/>
            <person name="Spatafora J.W."/>
            <person name="Visel A."/>
            <person name="Grigoriev I.V."/>
        </authorList>
    </citation>
    <scope>NUCLEOTIDE SEQUENCE [LARGE SCALE GENOMIC DNA]</scope>
    <source>
        <strain evidence="5 6">12-1054</strain>
    </source>
</reference>
<name>A0A1Y2EXU3_PROLT</name>
<organism evidence="5 6">
    <name type="scientific">Protomyces lactucae-debilis</name>
    <dbReference type="NCBI Taxonomy" id="2754530"/>
    <lineage>
        <taxon>Eukaryota</taxon>
        <taxon>Fungi</taxon>
        <taxon>Dikarya</taxon>
        <taxon>Ascomycota</taxon>
        <taxon>Taphrinomycotina</taxon>
        <taxon>Taphrinomycetes</taxon>
        <taxon>Taphrinales</taxon>
        <taxon>Protomycetaceae</taxon>
        <taxon>Protomyces</taxon>
    </lineage>
</organism>
<dbReference type="InterPro" id="IPR036259">
    <property type="entry name" value="MFS_trans_sf"/>
</dbReference>
<comment type="caution">
    <text evidence="5">The sequence shown here is derived from an EMBL/GenBank/DDBJ whole genome shotgun (WGS) entry which is preliminary data.</text>
</comment>
<protein>
    <submittedName>
        <fullName evidence="5">MFS general substrate transporter</fullName>
    </submittedName>
</protein>
<feature type="region of interest" description="Disordered" evidence="3">
    <location>
        <begin position="1"/>
        <end position="34"/>
    </location>
</feature>
<dbReference type="OMA" id="AWCNGSI"/>
<dbReference type="InterPro" id="IPR011701">
    <property type="entry name" value="MFS"/>
</dbReference>
<comment type="similarity">
    <text evidence="2">Belongs to the major facilitator superfamily. Monocarboxylate porter (TC 2.A.1.13) family.</text>
</comment>
<dbReference type="PANTHER" id="PTHR11360:SF315">
    <property type="entry name" value="TRANSPORTER MCH2-RELATED"/>
    <property type="match status" value="1"/>
</dbReference>
<keyword evidence="4" id="KW-1133">Transmembrane helix</keyword>
<keyword evidence="4" id="KW-0472">Membrane</keyword>
<dbReference type="EMBL" id="MCFI01000023">
    <property type="protein sequence ID" value="ORY76398.1"/>
    <property type="molecule type" value="Genomic_DNA"/>
</dbReference>
<feature type="transmembrane region" description="Helical" evidence="4">
    <location>
        <begin position="260"/>
        <end position="279"/>
    </location>
</feature>
<evidence type="ECO:0000256" key="1">
    <source>
        <dbReference type="ARBA" id="ARBA00004141"/>
    </source>
</evidence>
<feature type="transmembrane region" description="Helical" evidence="4">
    <location>
        <begin position="351"/>
        <end position="370"/>
    </location>
</feature>
<feature type="transmembrane region" description="Helical" evidence="4">
    <location>
        <begin position="299"/>
        <end position="317"/>
    </location>
</feature>
<dbReference type="InterPro" id="IPR050327">
    <property type="entry name" value="Proton-linked_MCT"/>
</dbReference>
<feature type="transmembrane region" description="Helical" evidence="4">
    <location>
        <begin position="142"/>
        <end position="161"/>
    </location>
</feature>
<evidence type="ECO:0000256" key="3">
    <source>
        <dbReference type="SAM" id="MobiDB-lite"/>
    </source>
</evidence>
<dbReference type="Pfam" id="PF07690">
    <property type="entry name" value="MFS_1"/>
    <property type="match status" value="1"/>
</dbReference>
<sequence>MSCNKEHVLAHHRSASSEVHQDEKGSHPSRTSKLDPPDGGYGWWICGACTLICMMTWGVNASYAVYLAHYTAPGATYFKNITTLQYTFVGGVSVGMALIVSPLATVICELTGNIKIPMAIGLVMESLGYLCASFASEFWHLFLAQGILFGAGMGLLFSPSVQLPALWFSKKRALASGICAGGSGLGGVIFLLSTNASISSLGLAWTFRLTALITFVCNTVAVCLLRELNPRASANMTFAQRKEHVMSQVWDTKVFKIRGYAWMLAWGVFSLLGYVTIQFTIAKFVVSGLGQSQARGSQIAALLSAGMAIGRPIVGWIADLGGRLNMAAVFTLCCSFSIFFIWMFAESYGVMVFFALLNGCIAGTFWSSVIPVSVEIVGIKNLGVASTGVWLLMSVPTIFATTIALEIVGSSGDYKRLILYAGACYAIAAFLLLPAKFAKQERVLGREYKYKLWVKT</sequence>
<feature type="transmembrane region" description="Helical" evidence="4">
    <location>
        <begin position="86"/>
        <end position="107"/>
    </location>
</feature>
<dbReference type="GO" id="GO:0016020">
    <property type="term" value="C:membrane"/>
    <property type="evidence" value="ECO:0007669"/>
    <property type="project" value="UniProtKB-SubCell"/>
</dbReference>
<dbReference type="PANTHER" id="PTHR11360">
    <property type="entry name" value="MONOCARBOXYLATE TRANSPORTER"/>
    <property type="match status" value="1"/>
</dbReference>
<feature type="transmembrane region" description="Helical" evidence="4">
    <location>
        <begin position="382"/>
        <end position="405"/>
    </location>
</feature>